<evidence type="ECO:0000259" key="2">
    <source>
        <dbReference type="Pfam" id="PF18885"/>
    </source>
</evidence>
<feature type="signal peptide" evidence="1">
    <location>
        <begin position="1"/>
        <end position="22"/>
    </location>
</feature>
<keyword evidence="1" id="KW-0732">Signal</keyword>
<reference evidence="3 4" key="1">
    <citation type="journal article" date="2020" name="ISME J.">
        <title>Uncovering the hidden diversity of litter-decomposition mechanisms in mushroom-forming fungi.</title>
        <authorList>
            <person name="Floudas D."/>
            <person name="Bentzer J."/>
            <person name="Ahren D."/>
            <person name="Johansson T."/>
            <person name="Persson P."/>
            <person name="Tunlid A."/>
        </authorList>
    </citation>
    <scope>NUCLEOTIDE SEQUENCE [LARGE SCALE GENOMIC DNA]</scope>
    <source>
        <strain evidence="3 4">CBS 146.42</strain>
    </source>
</reference>
<gene>
    <name evidence="3" type="ORF">D9756_005096</name>
</gene>
<organism evidence="3 4">
    <name type="scientific">Leucocoprinus leucothites</name>
    <dbReference type="NCBI Taxonomy" id="201217"/>
    <lineage>
        <taxon>Eukaryota</taxon>
        <taxon>Fungi</taxon>
        <taxon>Dikarya</taxon>
        <taxon>Basidiomycota</taxon>
        <taxon>Agaricomycotina</taxon>
        <taxon>Agaricomycetes</taxon>
        <taxon>Agaricomycetidae</taxon>
        <taxon>Agaricales</taxon>
        <taxon>Agaricineae</taxon>
        <taxon>Agaricaceae</taxon>
        <taxon>Leucocoprinus</taxon>
    </lineage>
</organism>
<keyword evidence="4" id="KW-1185">Reference proteome</keyword>
<feature type="chain" id="PRO_5034003353" description="DUF5648 domain-containing protein" evidence="1">
    <location>
        <begin position="23"/>
        <end position="206"/>
    </location>
</feature>
<evidence type="ECO:0000313" key="3">
    <source>
        <dbReference type="EMBL" id="KAF5360742.1"/>
    </source>
</evidence>
<protein>
    <recommendedName>
        <fullName evidence="2">DUF5648 domain-containing protein</fullName>
    </recommendedName>
</protein>
<proteinExistence type="predicted"/>
<accession>A0A8H5LKP0</accession>
<dbReference type="Pfam" id="PF18885">
    <property type="entry name" value="DUF5648"/>
    <property type="match status" value="2"/>
</dbReference>
<comment type="caution">
    <text evidence="3">The sequence shown here is derived from an EMBL/GenBank/DDBJ whole genome shotgun (WGS) entry which is preliminary data.</text>
</comment>
<dbReference type="EMBL" id="JAACJO010000003">
    <property type="protein sequence ID" value="KAF5360742.1"/>
    <property type="molecule type" value="Genomic_DNA"/>
</dbReference>
<feature type="domain" description="DUF5648" evidence="2">
    <location>
        <begin position="51"/>
        <end position="133"/>
    </location>
</feature>
<dbReference type="Proteomes" id="UP000559027">
    <property type="component" value="Unassembled WGS sequence"/>
</dbReference>
<evidence type="ECO:0000313" key="4">
    <source>
        <dbReference type="Proteomes" id="UP000559027"/>
    </source>
</evidence>
<sequence>MQLNIPLVSFIALAFTAVAANATTNTSSSVVSTKTVTYCPTTTPVPVCPPLTQTIPLRRMWNGDLTSHFYSTYGLEVAQFGTQGYSEEPPQGRVYATQVDGTVPLWRCNLNQGTPQIDYFYTADAAEFQAQVAGGCQVMPDPAAAGISQGIGYLHPRPQCNAVPLYRLYSSARFDHFYTINETERQNNINTGLYADQGITGYVIPN</sequence>
<evidence type="ECO:0000256" key="1">
    <source>
        <dbReference type="SAM" id="SignalP"/>
    </source>
</evidence>
<dbReference type="OrthoDB" id="9971254at2759"/>
<dbReference type="InterPro" id="IPR043708">
    <property type="entry name" value="DUF5648"/>
</dbReference>
<name>A0A8H5LKP0_9AGAR</name>
<feature type="domain" description="DUF5648" evidence="2">
    <location>
        <begin position="149"/>
        <end position="203"/>
    </location>
</feature>
<dbReference type="AlphaFoldDB" id="A0A8H5LKP0"/>